<organism evidence="1 2">
    <name type="scientific">Acetobacter orientalis</name>
    <dbReference type="NCBI Taxonomy" id="146474"/>
    <lineage>
        <taxon>Bacteria</taxon>
        <taxon>Pseudomonadati</taxon>
        <taxon>Pseudomonadota</taxon>
        <taxon>Alphaproteobacteria</taxon>
        <taxon>Acetobacterales</taxon>
        <taxon>Acetobacteraceae</taxon>
        <taxon>Acetobacter</taxon>
    </lineage>
</organism>
<gene>
    <name evidence="1" type="ORF">AcetOrient_orf00065p</name>
</gene>
<geneLocation type="plasmid" evidence="2">
    <name>paof1 fan1 dna</name>
</geneLocation>
<evidence type="ECO:0000313" key="1">
    <source>
        <dbReference type="EMBL" id="BBC81733.1"/>
    </source>
</evidence>
<accession>A0A2Z5ZMQ2</accession>
<evidence type="ECO:0000313" key="2">
    <source>
        <dbReference type="Proteomes" id="UP000270034"/>
    </source>
</evidence>
<sequence>MTTFKAFVPFGPDAQVQTIDQMTVENDPKRVSVYGRLDITHDQAGLDKARALSALLDAIVARLEAATALPEHTSSSPNTHPMNNPFA</sequence>
<keyword evidence="1" id="KW-0614">Plasmid</keyword>
<proteinExistence type="predicted"/>
<reference evidence="1 2" key="1">
    <citation type="submission" date="2018-02" db="EMBL/GenBank/DDBJ databases">
        <title>Acetobacter orientalis genome.</title>
        <authorList>
            <person name="Nakashima N."/>
            <person name="Tamura T."/>
        </authorList>
    </citation>
    <scope>NUCLEOTIDE SEQUENCE [LARGE SCALE GENOMIC DNA]</scope>
    <source>
        <strain evidence="1 2">FAN1</strain>
        <plasmid evidence="2">paof1 fan1 dna</plasmid>
    </source>
</reference>
<dbReference type="KEGG" id="aot:AcetOri_orf00065p"/>
<dbReference type="Proteomes" id="UP000270034">
    <property type="component" value="Plasmid pAOF1"/>
</dbReference>
<name>A0A2Z5ZMQ2_9PROT</name>
<dbReference type="AlphaFoldDB" id="A0A2Z5ZMQ2"/>
<dbReference type="EMBL" id="AP018516">
    <property type="protein sequence ID" value="BBC81733.1"/>
    <property type="molecule type" value="Genomic_DNA"/>
</dbReference>
<protein>
    <submittedName>
        <fullName evidence="1">Protein of unassigned function</fullName>
    </submittedName>
</protein>